<name>A0A1G4G8N2_9BACT</name>
<evidence type="ECO:0000313" key="2">
    <source>
        <dbReference type="Proteomes" id="UP000178485"/>
    </source>
</evidence>
<dbReference type="Gene3D" id="3.40.50.2000">
    <property type="entry name" value="Glycogen Phosphorylase B"/>
    <property type="match status" value="1"/>
</dbReference>
<keyword evidence="2" id="KW-1185">Reference proteome</keyword>
<reference evidence="1 2" key="1">
    <citation type="submission" date="2016-08" db="EMBL/GenBank/DDBJ databases">
        <authorList>
            <person name="Seilhamer J.J."/>
        </authorList>
    </citation>
    <scope>NUCLEOTIDE SEQUENCE [LARGE SCALE GENOMIC DNA]</scope>
    <source>
        <strain evidence="1">ING2-E5A</strain>
    </source>
</reference>
<dbReference type="Proteomes" id="UP000178485">
    <property type="component" value="Chromosome i"/>
</dbReference>
<organism evidence="1 2">
    <name type="scientific">Petrimonas mucosa</name>
    <dbReference type="NCBI Taxonomy" id="1642646"/>
    <lineage>
        <taxon>Bacteria</taxon>
        <taxon>Pseudomonadati</taxon>
        <taxon>Bacteroidota</taxon>
        <taxon>Bacteroidia</taxon>
        <taxon>Bacteroidales</taxon>
        <taxon>Dysgonomonadaceae</taxon>
        <taxon>Petrimonas</taxon>
    </lineage>
</organism>
<dbReference type="Pfam" id="PF13528">
    <property type="entry name" value="Glyco_trans_1_3"/>
    <property type="match status" value="1"/>
</dbReference>
<dbReference type="KEGG" id="pmuc:ING2E5A_2091"/>
<gene>
    <name evidence="1" type="ORF">ING2E5A_2091</name>
</gene>
<accession>A0A1G4G8N2</accession>
<dbReference type="AlphaFoldDB" id="A0A1G4G8N2"/>
<protein>
    <recommendedName>
        <fullName evidence="3">Glycosyltransferase</fullName>
    </recommendedName>
</protein>
<sequence length="336" mass="39410">MLRKHGHEVVAVLVGKDDSRQIPRFYLEKIEAPVFDFRSPNFTALYKQKRPNLVLSVIGNFLQSFIFRRSILFVKSKILEYRPDVVVNFYEMITGLAFRTYRFDKKLNVKLISIAHQYMLLNPNLRTTSEQDIKYYFLRMITRVTCQCSSKILALSLREMPGCEEKNLVVVPPLLRPEVFSYEPAEGNYIHGYMINTGYYEEVLDWHTKNPQVPLRFFWDKKDADDVTVIDENLMLYRINDDLFLKSMAGCMAYATTSGFESICEALYYRKPILMIPVHVEQEFNAYDASLSGAGISSSKFKLNKLLNFIPNYRPDECFREWVHQAEDRFIREICP</sequence>
<evidence type="ECO:0000313" key="1">
    <source>
        <dbReference type="EMBL" id="SCM58906.1"/>
    </source>
</evidence>
<proteinExistence type="predicted"/>
<dbReference type="STRING" id="1642646.ING2E5A_2091"/>
<dbReference type="EMBL" id="LT608328">
    <property type="protein sequence ID" value="SCM58906.1"/>
    <property type="molecule type" value="Genomic_DNA"/>
</dbReference>
<evidence type="ECO:0008006" key="3">
    <source>
        <dbReference type="Google" id="ProtNLM"/>
    </source>
</evidence>
<dbReference type="SUPFAM" id="SSF53756">
    <property type="entry name" value="UDP-Glycosyltransferase/glycogen phosphorylase"/>
    <property type="match status" value="1"/>
</dbReference>